<keyword evidence="1" id="KW-0175">Coiled coil</keyword>
<accession>A0ABT2ZZ59</accession>
<comment type="caution">
    <text evidence="4">The sequence shown here is derived from an EMBL/GenBank/DDBJ whole genome shotgun (WGS) entry which is preliminary data.</text>
</comment>
<keyword evidence="3" id="KW-1133">Transmembrane helix</keyword>
<feature type="coiled-coil region" evidence="1">
    <location>
        <begin position="241"/>
        <end position="275"/>
    </location>
</feature>
<keyword evidence="3" id="KW-0472">Membrane</keyword>
<evidence type="ECO:0000313" key="4">
    <source>
        <dbReference type="EMBL" id="MCV2879052.1"/>
    </source>
</evidence>
<evidence type="ECO:0008006" key="6">
    <source>
        <dbReference type="Google" id="ProtNLM"/>
    </source>
</evidence>
<sequence>MADEKTQNPEIADAEQGKDTPDAPFVLITPATDEPEASAPEAEANDEAAPEEVTEALEPEEAVEAPAEPEAARDVLPPPAAPASAEAPKQGGGFMPLLLGGVAAAAIGAGATLFVLPSLPTSLLESMGLQPKAEQDAAGLSTALADQAARTEALAAELAALRSAPAPAADLSGVQAALDQATAAARTASEAQVALEARIAALESRPAAEAVPPAALDELRAEVLALRGQLDQRSTGDAAAQEQIAAAVAVAQERILQAEEEAARLRGQSEASARRMLVQAAIARVATAIDSGASLVSAVAELEAAGISAPDALKVTVPTITQLQAGFPQAARDALAVARKEAAGDTMTGRVGAFLMAQVGARSLDAREGDDPDAILSRAQSAVDQGDIAAAVAEVGKLPPSGQAALGDWLVQAQARVAALEALTSLSQSVN</sequence>
<keyword evidence="5" id="KW-1185">Reference proteome</keyword>
<feature type="transmembrane region" description="Helical" evidence="3">
    <location>
        <begin position="97"/>
        <end position="116"/>
    </location>
</feature>
<organism evidence="4 5">
    <name type="scientific">Sedimentimonas flavescens</name>
    <dbReference type="NCBI Taxonomy" id="2851012"/>
    <lineage>
        <taxon>Bacteria</taxon>
        <taxon>Pseudomonadati</taxon>
        <taxon>Pseudomonadota</taxon>
        <taxon>Alphaproteobacteria</taxon>
        <taxon>Rhodobacterales</taxon>
        <taxon>Rhodobacter group</taxon>
        <taxon>Sedimentimonas</taxon>
    </lineage>
</organism>
<name>A0ABT2ZZ59_9RHOB</name>
<evidence type="ECO:0000256" key="1">
    <source>
        <dbReference type="SAM" id="Coils"/>
    </source>
</evidence>
<evidence type="ECO:0000313" key="5">
    <source>
        <dbReference type="Proteomes" id="UP001526166"/>
    </source>
</evidence>
<evidence type="ECO:0000256" key="2">
    <source>
        <dbReference type="SAM" id="MobiDB-lite"/>
    </source>
</evidence>
<gene>
    <name evidence="4" type="ORF">OE699_09300</name>
</gene>
<proteinExistence type="predicted"/>
<feature type="compositionally biased region" description="Acidic residues" evidence="2">
    <location>
        <begin position="43"/>
        <end position="63"/>
    </location>
</feature>
<feature type="region of interest" description="Disordered" evidence="2">
    <location>
        <begin position="1"/>
        <end position="88"/>
    </location>
</feature>
<dbReference type="EMBL" id="JAOWKW010000006">
    <property type="protein sequence ID" value="MCV2879052.1"/>
    <property type="molecule type" value="Genomic_DNA"/>
</dbReference>
<reference evidence="4 5" key="1">
    <citation type="submission" date="2022-10" db="EMBL/GenBank/DDBJ databases">
        <title>Sinirhodobacter sp. nov., isolated from ocean surface sediments.</title>
        <authorList>
            <person name="He W."/>
            <person name="Wang L."/>
            <person name="Zhang D.-F."/>
        </authorList>
    </citation>
    <scope>NUCLEOTIDE SEQUENCE [LARGE SCALE GENOMIC DNA]</scope>
    <source>
        <strain evidence="4 5">WL0115</strain>
    </source>
</reference>
<evidence type="ECO:0000256" key="3">
    <source>
        <dbReference type="SAM" id="Phobius"/>
    </source>
</evidence>
<keyword evidence="3" id="KW-0812">Transmembrane</keyword>
<feature type="compositionally biased region" description="Low complexity" evidence="2">
    <location>
        <begin position="29"/>
        <end position="42"/>
    </location>
</feature>
<dbReference type="RefSeq" id="WP_263847814.1">
    <property type="nucleotide sequence ID" value="NZ_JAOWKW010000006.1"/>
</dbReference>
<protein>
    <recommendedName>
        <fullName evidence="6">Inner membrane protein</fullName>
    </recommendedName>
</protein>
<dbReference type="Proteomes" id="UP001526166">
    <property type="component" value="Unassembled WGS sequence"/>
</dbReference>